<feature type="domain" description="EF-hand" evidence="4">
    <location>
        <begin position="159"/>
        <end position="195"/>
    </location>
</feature>
<dbReference type="Proteomes" id="UP000192223">
    <property type="component" value="Unplaced"/>
</dbReference>
<keyword evidence="1" id="KW-0479">Metal-binding</keyword>
<dbReference type="InterPro" id="IPR011992">
    <property type="entry name" value="EF-hand-dom_pair"/>
</dbReference>
<evidence type="ECO:0000313" key="5">
    <source>
        <dbReference type="Proteomes" id="UP000192223"/>
    </source>
</evidence>
<gene>
    <name evidence="6" type="primary">LOC112906712</name>
</gene>
<dbReference type="InterPro" id="IPR002048">
    <property type="entry name" value="EF_hand_dom"/>
</dbReference>
<organism evidence="5 6">
    <name type="scientific">Agrilus planipennis</name>
    <name type="common">Emerald ash borer</name>
    <name type="synonym">Agrilus marcopoli</name>
    <dbReference type="NCBI Taxonomy" id="224129"/>
    <lineage>
        <taxon>Eukaryota</taxon>
        <taxon>Metazoa</taxon>
        <taxon>Ecdysozoa</taxon>
        <taxon>Arthropoda</taxon>
        <taxon>Hexapoda</taxon>
        <taxon>Insecta</taxon>
        <taxon>Pterygota</taxon>
        <taxon>Neoptera</taxon>
        <taxon>Endopterygota</taxon>
        <taxon>Coleoptera</taxon>
        <taxon>Polyphaga</taxon>
        <taxon>Elateriformia</taxon>
        <taxon>Buprestoidea</taxon>
        <taxon>Buprestidae</taxon>
        <taxon>Agrilinae</taxon>
        <taxon>Agrilus</taxon>
    </lineage>
</organism>
<dbReference type="SUPFAM" id="SSF47473">
    <property type="entry name" value="EF-hand"/>
    <property type="match status" value="1"/>
</dbReference>
<dbReference type="PANTHER" id="PTHR23055">
    <property type="entry name" value="CALCIUM BINDING PROTEINS"/>
    <property type="match status" value="1"/>
</dbReference>
<dbReference type="PROSITE" id="PS50222">
    <property type="entry name" value="EF_HAND_2"/>
    <property type="match status" value="1"/>
</dbReference>
<proteinExistence type="predicted"/>
<dbReference type="Gene3D" id="1.10.238.10">
    <property type="entry name" value="EF-hand"/>
    <property type="match status" value="1"/>
</dbReference>
<dbReference type="InterPro" id="IPR028846">
    <property type="entry name" value="Recoverin"/>
</dbReference>
<dbReference type="GO" id="GO:0005509">
    <property type="term" value="F:calcium ion binding"/>
    <property type="evidence" value="ECO:0007669"/>
    <property type="project" value="InterPro"/>
</dbReference>
<evidence type="ECO:0000259" key="4">
    <source>
        <dbReference type="PROSITE" id="PS50222"/>
    </source>
</evidence>
<dbReference type="PROSITE" id="PS00018">
    <property type="entry name" value="EF_HAND_1"/>
    <property type="match status" value="1"/>
</dbReference>
<keyword evidence="3" id="KW-0106">Calcium</keyword>
<dbReference type="AlphaFoldDB" id="A0A7F5RME5"/>
<evidence type="ECO:0000256" key="2">
    <source>
        <dbReference type="ARBA" id="ARBA00022737"/>
    </source>
</evidence>
<dbReference type="GeneID" id="112906712"/>
<reference evidence="6" key="1">
    <citation type="submission" date="2025-08" db="UniProtKB">
        <authorList>
            <consortium name="RefSeq"/>
        </authorList>
    </citation>
    <scope>IDENTIFICATION</scope>
    <source>
        <tissue evidence="6">Entire body</tissue>
    </source>
</reference>
<dbReference type="KEGG" id="apln:112906712"/>
<keyword evidence="5" id="KW-1185">Reference proteome</keyword>
<evidence type="ECO:0000256" key="1">
    <source>
        <dbReference type="ARBA" id="ARBA00022723"/>
    </source>
</evidence>
<accession>A0A7F5RME5</accession>
<dbReference type="OrthoDB" id="191686at2759"/>
<dbReference type="RefSeq" id="XP_025837197.1">
    <property type="nucleotide sequence ID" value="XM_025981412.1"/>
</dbReference>
<dbReference type="InParanoid" id="A0A7F5RME5"/>
<evidence type="ECO:0000313" key="6">
    <source>
        <dbReference type="RefSeq" id="XP_025837197.1"/>
    </source>
</evidence>
<dbReference type="InterPro" id="IPR018247">
    <property type="entry name" value="EF_Hand_1_Ca_BS"/>
</dbReference>
<dbReference type="PANTHER" id="PTHR23055:SF190">
    <property type="entry name" value="AT17667P-RELATED"/>
    <property type="match status" value="1"/>
</dbReference>
<protein>
    <submittedName>
        <fullName evidence="6">EF-hand calcium-binding domain-containing protein 1-like</fullName>
    </submittedName>
</protein>
<keyword evidence="2" id="KW-0677">Repeat</keyword>
<name>A0A7F5RME5_AGRPL</name>
<sequence>MSSVGVHLEKTVSMSEEIRFKRKHSKSIAKLSKKYRFSMQEMECIFLMYYKIQKCSAAQIAVTKKQIHELLHCAFDITDESSVDRICVSIFTSIGEHITIEEFVKLLAVFLRAPLEEKQKHCYKCYTTISFDVNISRDVMFNALKNSVISPAADDDSEEAVRDFIEIVQKKMDFDRDGKISYDDFKRNVSQNPLLSQFLGQCLPCRLAVHSFLTTFTKNRGRL</sequence>
<evidence type="ECO:0000256" key="3">
    <source>
        <dbReference type="ARBA" id="ARBA00022837"/>
    </source>
</evidence>